<reference evidence="2 3" key="1">
    <citation type="submission" date="2024-01" db="EMBL/GenBank/DDBJ databases">
        <title>The genomes of 5 underutilized Papilionoideae crops provide insights into root nodulation and disease resistance.</title>
        <authorList>
            <person name="Yuan L."/>
        </authorList>
    </citation>
    <scope>NUCLEOTIDE SEQUENCE [LARGE SCALE GENOMIC DNA]</scope>
    <source>
        <strain evidence="2">LY-2023</strain>
        <tissue evidence="2">Leaf</tissue>
    </source>
</reference>
<accession>A0AAN9ISU2</accession>
<proteinExistence type="predicted"/>
<dbReference type="AlphaFoldDB" id="A0AAN9ISU2"/>
<comment type="caution">
    <text evidence="2">The sequence shown here is derived from an EMBL/GenBank/DDBJ whole genome shotgun (WGS) entry which is preliminary data.</text>
</comment>
<evidence type="ECO:0000256" key="1">
    <source>
        <dbReference type="SAM" id="MobiDB-lite"/>
    </source>
</evidence>
<gene>
    <name evidence="2" type="ORF">RJT34_20448</name>
</gene>
<name>A0AAN9ISU2_CLITE</name>
<dbReference type="Proteomes" id="UP001359559">
    <property type="component" value="Unassembled WGS sequence"/>
</dbReference>
<dbReference type="EMBL" id="JAYKXN010000005">
    <property type="protein sequence ID" value="KAK7285670.1"/>
    <property type="molecule type" value="Genomic_DNA"/>
</dbReference>
<evidence type="ECO:0000313" key="2">
    <source>
        <dbReference type="EMBL" id="KAK7285670.1"/>
    </source>
</evidence>
<evidence type="ECO:0000313" key="3">
    <source>
        <dbReference type="Proteomes" id="UP001359559"/>
    </source>
</evidence>
<feature type="region of interest" description="Disordered" evidence="1">
    <location>
        <begin position="66"/>
        <end position="129"/>
    </location>
</feature>
<protein>
    <submittedName>
        <fullName evidence="2">Uncharacterized protein</fullName>
    </submittedName>
</protein>
<feature type="compositionally biased region" description="Polar residues" evidence="1">
    <location>
        <begin position="86"/>
        <end position="98"/>
    </location>
</feature>
<sequence>MLLKLKSLAQNATYVVAANNKQILKRKSTTVALVTNEEPSNKYHRSLQKKKKTSKFSAMPISEFLEKNNDHNEVENQLEEDEGDNQMEQLASQDSNQCEAIEKNKTDTVEGDVILSSENEIQQEDIELN</sequence>
<feature type="compositionally biased region" description="Acidic residues" evidence="1">
    <location>
        <begin position="76"/>
        <end position="85"/>
    </location>
</feature>
<organism evidence="2 3">
    <name type="scientific">Clitoria ternatea</name>
    <name type="common">Butterfly pea</name>
    <dbReference type="NCBI Taxonomy" id="43366"/>
    <lineage>
        <taxon>Eukaryota</taxon>
        <taxon>Viridiplantae</taxon>
        <taxon>Streptophyta</taxon>
        <taxon>Embryophyta</taxon>
        <taxon>Tracheophyta</taxon>
        <taxon>Spermatophyta</taxon>
        <taxon>Magnoliopsida</taxon>
        <taxon>eudicotyledons</taxon>
        <taxon>Gunneridae</taxon>
        <taxon>Pentapetalae</taxon>
        <taxon>rosids</taxon>
        <taxon>fabids</taxon>
        <taxon>Fabales</taxon>
        <taxon>Fabaceae</taxon>
        <taxon>Papilionoideae</taxon>
        <taxon>50 kb inversion clade</taxon>
        <taxon>NPAAA clade</taxon>
        <taxon>indigoferoid/millettioid clade</taxon>
        <taxon>Phaseoleae</taxon>
        <taxon>Clitoria</taxon>
    </lineage>
</organism>
<keyword evidence="3" id="KW-1185">Reference proteome</keyword>